<feature type="domain" description="Rad50/SbcC-type AAA" evidence="3">
    <location>
        <begin position="25"/>
        <end position="73"/>
    </location>
</feature>
<sequence>MYRCGHSRPPHPVLVHPRSVLYLKRITIEGFRAAVPHPITLDLPGRFSLLVGSNGAGKTTINDAIYLAHPDRFPRLAPPDAAVLGLAPRNIAMEYAFEGPGRTEGALGQALQRIGTSAPFWMRSLERSLGRVRARTVGLAPDELEQLRLIYLPALRNPVDELSRRETRVLLELLRAEQLRNPSTGTLSDVRRQAESLLGSLTTHQLLVDVQGRIAENMKTLTTGVKEHFPFIGTQKVDDGYLARVLELMLATTNEANQAQRLEASSLGYVNLLHIAVTLAGIPDPSISPETTSENAPADSSGAADGAVGVNQPLGDINQPAPADNAEDARRKLEMRSEEAEDQLDSFFPQLFHATVLIEEPEAHLHPQLQHGLIRYLRKVTVERPDLQVIVSTHASEIVAACKPEEMVVVRREYGRVVTRTLANIPWKEADRKKITRMTALHLDASRSGALFADRVVLVEGITEAALVRAFGRAWASLDGAKFAFIDALSIVPIGNKVGEWPVRLLAHPGWELASQVAVLSDTDKRDDPLPEPSPTAWQSGFADSTRFKVFWSRPTLEPTLVDGNDLLIEKALASLGQSVIGALTSKSIDDLFLTSSGKKAKGEFAFELAALVDETASTVQVPEQLVELFDWLWAGHVAVEDGGDGDGDGEMTKESGAESGPGGQI</sequence>
<name>A0A4R5KZF0_9MICC</name>
<evidence type="ECO:0000313" key="5">
    <source>
        <dbReference type="EMBL" id="TDG01277.1"/>
    </source>
</evidence>
<dbReference type="PANTHER" id="PTHR43581">
    <property type="entry name" value="ATP/GTP PHOSPHATASE"/>
    <property type="match status" value="1"/>
</dbReference>
<dbReference type="OrthoDB" id="3237462at2"/>
<evidence type="ECO:0000313" key="6">
    <source>
        <dbReference type="Proteomes" id="UP000295511"/>
    </source>
</evidence>
<evidence type="ECO:0000256" key="1">
    <source>
        <dbReference type="SAM" id="MobiDB-lite"/>
    </source>
</evidence>
<dbReference type="AlphaFoldDB" id="A0A4R5KZF0"/>
<dbReference type="EMBL" id="SMRU01000002">
    <property type="protein sequence ID" value="TDG01277.1"/>
    <property type="molecule type" value="Genomic_DNA"/>
</dbReference>
<accession>A0A4R5KZF0</accession>
<dbReference type="InterPro" id="IPR038729">
    <property type="entry name" value="Rad50/SbcC_AAA"/>
</dbReference>
<dbReference type="Pfam" id="PF13175">
    <property type="entry name" value="AAA_15"/>
    <property type="match status" value="1"/>
</dbReference>
<feature type="region of interest" description="Disordered" evidence="1">
    <location>
        <begin position="643"/>
        <end position="666"/>
    </location>
</feature>
<dbReference type="PANTHER" id="PTHR43581:SF4">
    <property type="entry name" value="ATP_GTP PHOSPHATASE"/>
    <property type="match status" value="1"/>
</dbReference>
<dbReference type="Gene3D" id="3.40.50.300">
    <property type="entry name" value="P-loop containing nucleotide triphosphate hydrolases"/>
    <property type="match status" value="2"/>
</dbReference>
<keyword evidence="6" id="KW-1185">Reference proteome</keyword>
<dbReference type="Pfam" id="PF20469">
    <property type="entry name" value="OLD-like_TOPRIM"/>
    <property type="match status" value="1"/>
</dbReference>
<feature type="compositionally biased region" description="Basic and acidic residues" evidence="1">
    <location>
        <begin position="327"/>
        <end position="338"/>
    </location>
</feature>
<feature type="domain" description="OLD protein-like TOPRIM" evidence="4">
    <location>
        <begin position="451"/>
        <end position="524"/>
    </location>
</feature>
<dbReference type="InterPro" id="IPR034139">
    <property type="entry name" value="TOPRIM_OLD"/>
</dbReference>
<reference evidence="5 6" key="1">
    <citation type="submission" date="2019-03" db="EMBL/GenBank/DDBJ databases">
        <title>Whole genome sequence of Arthrobacter sp JH1-1.</title>
        <authorList>
            <person name="Trinh H.N."/>
        </authorList>
    </citation>
    <scope>NUCLEOTIDE SEQUENCE [LARGE SCALE GENOMIC DNA]</scope>
    <source>
        <strain evidence="5 6">JH1-1</strain>
    </source>
</reference>
<feature type="domain" description="Endonuclease GajA/Old nuclease/RecF-like AAA" evidence="2">
    <location>
        <begin position="355"/>
        <end position="399"/>
    </location>
</feature>
<evidence type="ECO:0000259" key="2">
    <source>
        <dbReference type="Pfam" id="PF13175"/>
    </source>
</evidence>
<dbReference type="GO" id="GO:0006302">
    <property type="term" value="P:double-strand break repair"/>
    <property type="evidence" value="ECO:0007669"/>
    <property type="project" value="InterPro"/>
</dbReference>
<gene>
    <name evidence="5" type="ORF">E1809_01785</name>
</gene>
<dbReference type="InterPro" id="IPR051396">
    <property type="entry name" value="Bact_Antivir_Def_Nuclease"/>
</dbReference>
<protein>
    <submittedName>
        <fullName evidence="5">Uncharacterized protein</fullName>
    </submittedName>
</protein>
<feature type="region of interest" description="Disordered" evidence="1">
    <location>
        <begin position="286"/>
        <end position="338"/>
    </location>
</feature>
<dbReference type="Proteomes" id="UP000295511">
    <property type="component" value="Unassembled WGS sequence"/>
</dbReference>
<evidence type="ECO:0000259" key="4">
    <source>
        <dbReference type="Pfam" id="PF20469"/>
    </source>
</evidence>
<dbReference type="InterPro" id="IPR027417">
    <property type="entry name" value="P-loop_NTPase"/>
</dbReference>
<dbReference type="Pfam" id="PF13476">
    <property type="entry name" value="AAA_23"/>
    <property type="match status" value="1"/>
</dbReference>
<dbReference type="SUPFAM" id="SSF52540">
    <property type="entry name" value="P-loop containing nucleoside triphosphate hydrolases"/>
    <property type="match status" value="2"/>
</dbReference>
<dbReference type="CDD" id="cd01026">
    <property type="entry name" value="TOPRIM_OLD"/>
    <property type="match status" value="1"/>
</dbReference>
<dbReference type="InterPro" id="IPR041685">
    <property type="entry name" value="AAA_GajA/Old/RecF-like"/>
</dbReference>
<evidence type="ECO:0000259" key="3">
    <source>
        <dbReference type="Pfam" id="PF13476"/>
    </source>
</evidence>
<proteinExistence type="predicted"/>
<dbReference type="GO" id="GO:0016887">
    <property type="term" value="F:ATP hydrolysis activity"/>
    <property type="evidence" value="ECO:0007669"/>
    <property type="project" value="InterPro"/>
</dbReference>
<feature type="compositionally biased region" description="Low complexity" evidence="1">
    <location>
        <begin position="298"/>
        <end position="310"/>
    </location>
</feature>
<comment type="caution">
    <text evidence="5">The sequence shown here is derived from an EMBL/GenBank/DDBJ whole genome shotgun (WGS) entry which is preliminary data.</text>
</comment>
<organism evidence="5 6">
    <name type="scientific">Arthrobacter terricola</name>
    <dbReference type="NCBI Taxonomy" id="2547396"/>
    <lineage>
        <taxon>Bacteria</taxon>
        <taxon>Bacillati</taxon>
        <taxon>Actinomycetota</taxon>
        <taxon>Actinomycetes</taxon>
        <taxon>Micrococcales</taxon>
        <taxon>Micrococcaceae</taxon>
        <taxon>Arthrobacter</taxon>
    </lineage>
</organism>